<accession>A0A0E9THT9</accession>
<dbReference type="AlphaFoldDB" id="A0A0E9THT9"/>
<name>A0A0E9THT9_ANGAN</name>
<sequence>MADFPLETTLNGEGEEPAYFTTSVSCSLVNFS</sequence>
<dbReference type="EMBL" id="GBXM01056309">
    <property type="protein sequence ID" value="JAH52268.1"/>
    <property type="molecule type" value="Transcribed_RNA"/>
</dbReference>
<evidence type="ECO:0000313" key="1">
    <source>
        <dbReference type="EMBL" id="JAH52268.1"/>
    </source>
</evidence>
<organism evidence="1">
    <name type="scientific">Anguilla anguilla</name>
    <name type="common">European freshwater eel</name>
    <name type="synonym">Muraena anguilla</name>
    <dbReference type="NCBI Taxonomy" id="7936"/>
    <lineage>
        <taxon>Eukaryota</taxon>
        <taxon>Metazoa</taxon>
        <taxon>Chordata</taxon>
        <taxon>Craniata</taxon>
        <taxon>Vertebrata</taxon>
        <taxon>Euteleostomi</taxon>
        <taxon>Actinopterygii</taxon>
        <taxon>Neopterygii</taxon>
        <taxon>Teleostei</taxon>
        <taxon>Anguilliformes</taxon>
        <taxon>Anguillidae</taxon>
        <taxon>Anguilla</taxon>
    </lineage>
</organism>
<reference evidence="1" key="2">
    <citation type="journal article" date="2015" name="Fish Shellfish Immunol.">
        <title>Early steps in the European eel (Anguilla anguilla)-Vibrio vulnificus interaction in the gills: Role of the RtxA13 toxin.</title>
        <authorList>
            <person name="Callol A."/>
            <person name="Pajuelo D."/>
            <person name="Ebbesson L."/>
            <person name="Teles M."/>
            <person name="MacKenzie S."/>
            <person name="Amaro C."/>
        </authorList>
    </citation>
    <scope>NUCLEOTIDE SEQUENCE</scope>
</reference>
<protein>
    <submittedName>
        <fullName evidence="1">Uncharacterized protein</fullName>
    </submittedName>
</protein>
<reference evidence="1" key="1">
    <citation type="submission" date="2014-11" db="EMBL/GenBank/DDBJ databases">
        <authorList>
            <person name="Amaro Gonzalez C."/>
        </authorList>
    </citation>
    <scope>NUCLEOTIDE SEQUENCE</scope>
</reference>
<proteinExistence type="predicted"/>